<evidence type="ECO:0000256" key="3">
    <source>
        <dbReference type="ARBA" id="ARBA00022759"/>
    </source>
</evidence>
<dbReference type="GO" id="GO:0043571">
    <property type="term" value="P:maintenance of CRISPR repeat elements"/>
    <property type="evidence" value="ECO:0007669"/>
    <property type="project" value="UniProtKB-UniRule"/>
</dbReference>
<dbReference type="GO" id="GO:0051607">
    <property type="term" value="P:defense response to virus"/>
    <property type="evidence" value="ECO:0007669"/>
    <property type="project" value="UniProtKB-UniRule"/>
</dbReference>
<dbReference type="STRING" id="439481.Aboo_0391"/>
<dbReference type="GO" id="GO:0003677">
    <property type="term" value="F:DNA binding"/>
    <property type="evidence" value="ECO:0007669"/>
    <property type="project" value="UniProtKB-KW"/>
</dbReference>
<dbReference type="KEGG" id="abi:Aboo_0391"/>
<proteinExistence type="inferred from homology"/>
<keyword evidence="8 9" id="KW-0464">Manganese</keyword>
<evidence type="ECO:0000313" key="11">
    <source>
        <dbReference type="Proteomes" id="UP000001400"/>
    </source>
</evidence>
<evidence type="ECO:0000256" key="1">
    <source>
        <dbReference type="ARBA" id="ARBA00022722"/>
    </source>
</evidence>
<dbReference type="GO" id="GO:0046872">
    <property type="term" value="F:metal ion binding"/>
    <property type="evidence" value="ECO:0007669"/>
    <property type="project" value="UniProtKB-UniRule"/>
</dbReference>
<feature type="binding site" evidence="9">
    <location>
        <position position="257"/>
    </location>
    <ligand>
        <name>Mn(2+)</name>
        <dbReference type="ChEBI" id="CHEBI:29035"/>
    </ligand>
</feature>
<dbReference type="GeneID" id="8827333"/>
<dbReference type="Pfam" id="PF01867">
    <property type="entry name" value="Cas_Cas1"/>
    <property type="match status" value="1"/>
</dbReference>
<dbReference type="Gene3D" id="3.100.10.20">
    <property type="entry name" value="CRISPR-associated endonuclease Cas1, N-terminal domain"/>
    <property type="match status" value="1"/>
</dbReference>
<organism evidence="10 11">
    <name type="scientific">Aciduliprofundum boonei (strain DSM 19572 / T469)</name>
    <dbReference type="NCBI Taxonomy" id="439481"/>
    <lineage>
        <taxon>Archaea</taxon>
        <taxon>Methanobacteriati</taxon>
        <taxon>Thermoplasmatota</taxon>
        <taxon>DHVE2 group</taxon>
        <taxon>Candidatus Aciduliprofundum</taxon>
    </lineage>
</organism>
<dbReference type="PANTHER" id="PTHR34353">
    <property type="entry name" value="CRISPR-ASSOCIATED ENDONUCLEASE CAS1 1"/>
    <property type="match status" value="1"/>
</dbReference>
<keyword evidence="3 9" id="KW-0255">Endonuclease</keyword>
<protein>
    <recommendedName>
        <fullName evidence="9">CRISPR-associated endonuclease Cas1</fullName>
        <ecNumber evidence="9">3.1.-.-</ecNumber>
    </recommendedName>
</protein>
<dbReference type="eggNOG" id="arCOG01452">
    <property type="taxonomic scope" value="Archaea"/>
</dbReference>
<comment type="subunit">
    <text evidence="9">Homodimer, forms a heterotetramer with a Cas2 homodimer.</text>
</comment>
<dbReference type="OrthoDB" id="2216at2157"/>
<comment type="function">
    <text evidence="9">CRISPR (clustered regularly interspaced short palindromic repeat), is an adaptive immune system that provides protection against mobile genetic elements (viruses, transposable elements and conjugative plasmids). CRISPR clusters contain spacers, sequences complementary to antecedent mobile elements, and target invading nucleic acids. CRISPR clusters are transcribed and processed into CRISPR RNA (crRNA). Acts as a dsDNA endonuclease. Involved in the integration of spacer DNA into the CRISPR cassette.</text>
</comment>
<dbReference type="PANTHER" id="PTHR34353:SF2">
    <property type="entry name" value="CRISPR-ASSOCIATED ENDONUCLEASE CAS1 1"/>
    <property type="match status" value="1"/>
</dbReference>
<feature type="binding site" evidence="9">
    <location>
        <position position="242"/>
    </location>
    <ligand>
        <name>Mn(2+)</name>
        <dbReference type="ChEBI" id="CHEBI:29035"/>
    </ligand>
</feature>
<dbReference type="GO" id="GO:0016787">
    <property type="term" value="F:hydrolase activity"/>
    <property type="evidence" value="ECO:0007669"/>
    <property type="project" value="UniProtKB-KW"/>
</dbReference>
<evidence type="ECO:0000313" key="10">
    <source>
        <dbReference type="EMBL" id="ADD08202.1"/>
    </source>
</evidence>
<gene>
    <name evidence="9" type="primary">cas1</name>
    <name evidence="10" type="ordered locus">Aboo_0391</name>
</gene>
<dbReference type="SMR" id="B5IAF4"/>
<name>B5IAF4_ACIB4</name>
<dbReference type="Proteomes" id="UP000001400">
    <property type="component" value="Chromosome"/>
</dbReference>
<dbReference type="CDD" id="cd09634">
    <property type="entry name" value="Cas1_I-II-III"/>
    <property type="match status" value="1"/>
</dbReference>
<dbReference type="HOGENOM" id="CLU_052779_0_0_2"/>
<dbReference type="NCBIfam" id="TIGR00287">
    <property type="entry name" value="cas1"/>
    <property type="match status" value="1"/>
</dbReference>
<comment type="similarity">
    <text evidence="9">Belongs to the CRISPR-associated endonuclease Cas1 family.</text>
</comment>
<dbReference type="RefSeq" id="WP_008082266.1">
    <property type="nucleotide sequence ID" value="NC_013926.1"/>
</dbReference>
<evidence type="ECO:0000256" key="2">
    <source>
        <dbReference type="ARBA" id="ARBA00022723"/>
    </source>
</evidence>
<dbReference type="Gene3D" id="1.20.120.920">
    <property type="entry name" value="CRISPR-associated endonuclease Cas1, C-terminal domain"/>
    <property type="match status" value="1"/>
</dbReference>
<feature type="binding site" evidence="9">
    <location>
        <position position="168"/>
    </location>
    <ligand>
        <name>Mn(2+)</name>
        <dbReference type="ChEBI" id="CHEBI:29035"/>
    </ligand>
</feature>
<reference evidence="10" key="1">
    <citation type="submission" date="2010-02" db="EMBL/GenBank/DDBJ databases">
        <title>Complete sequence of Aciduliprofundum boonei T469.</title>
        <authorList>
            <consortium name="US DOE Joint Genome Institute"/>
            <person name="Lucas S."/>
            <person name="Copeland A."/>
            <person name="Lapidus A."/>
            <person name="Cheng J.-F."/>
            <person name="Bruce D."/>
            <person name="Goodwin L."/>
            <person name="Pitluck S."/>
            <person name="Saunders E."/>
            <person name="Detter J.C."/>
            <person name="Han C."/>
            <person name="Tapia R."/>
            <person name="Land M."/>
            <person name="Hauser L."/>
            <person name="Kyrpides N."/>
            <person name="Mikhailova N."/>
            <person name="Flores G."/>
            <person name="Reysenbach A.-L."/>
            <person name="Woyke T."/>
        </authorList>
    </citation>
    <scope>NUCLEOTIDE SEQUENCE</scope>
    <source>
        <strain evidence="10">T469</strain>
    </source>
</reference>
<keyword evidence="5 9" id="KW-0460">Magnesium</keyword>
<dbReference type="EC" id="3.1.-.-" evidence="9"/>
<sequence>MNPLLVSGYGISINVDKRKLVIREKGKQVHEFYPHQINYDSLIIEGYYGNISFEAIRWLMKHNITVSVLNWNGNLLSVFLPKEPINGKLKIRQYEIYINEKERLKIAEKILEEKIRKSENMLYELSEYYPEIEHIKVKKRIEKEEKLKRDMELKEENKPKLSYLLMYEGRVAQIYWKELSKIFNKLYPEFNFTSRSTKSYSWNMNASDEINALLNYSYALLESMIRKHINAVGLDPSIGFLHELASSKTPLVYDLQELFRWVSDLSVIQLLEDKKLKKSSFIVTENYHIRLKPQTSKLLVEKFKLNMNKKYEVGKKRYTLETIMFNTVRSLGKYILGKSNTLKFEIPYIRIEHIEPELTEKILKMTPEERKARGINKSTLWYQKKKLAQGKSIKVYGKVKSKLK</sequence>
<dbReference type="HAMAP" id="MF_01470">
    <property type="entry name" value="Cas1"/>
    <property type="match status" value="1"/>
</dbReference>
<dbReference type="AlphaFoldDB" id="B5IAF4"/>
<dbReference type="InterPro" id="IPR042206">
    <property type="entry name" value="CRISPR-assoc_Cas1_C"/>
</dbReference>
<evidence type="ECO:0000256" key="7">
    <source>
        <dbReference type="ARBA" id="ARBA00023125"/>
    </source>
</evidence>
<dbReference type="EMBL" id="CP001941">
    <property type="protein sequence ID" value="ADD08202.1"/>
    <property type="molecule type" value="Genomic_DNA"/>
</dbReference>
<keyword evidence="6 9" id="KW-0051">Antiviral defense</keyword>
<keyword evidence="1 9" id="KW-0540">Nuclease</keyword>
<keyword evidence="2 9" id="KW-0479">Metal-binding</keyword>
<evidence type="ECO:0000256" key="4">
    <source>
        <dbReference type="ARBA" id="ARBA00022801"/>
    </source>
</evidence>
<evidence type="ECO:0000256" key="5">
    <source>
        <dbReference type="ARBA" id="ARBA00022842"/>
    </source>
</evidence>
<dbReference type="InterPro" id="IPR002729">
    <property type="entry name" value="CRISPR-assoc_Cas1"/>
</dbReference>
<comment type="cofactor">
    <cofactor evidence="9">
        <name>Mg(2+)</name>
        <dbReference type="ChEBI" id="CHEBI:18420"/>
    </cofactor>
    <cofactor evidence="9">
        <name>Mn(2+)</name>
        <dbReference type="ChEBI" id="CHEBI:29035"/>
    </cofactor>
</comment>
<evidence type="ECO:0000256" key="9">
    <source>
        <dbReference type="HAMAP-Rule" id="MF_01470"/>
    </source>
</evidence>
<keyword evidence="7 9" id="KW-0238">DNA-binding</keyword>
<keyword evidence="4 9" id="KW-0378">Hydrolase</keyword>
<keyword evidence="11" id="KW-1185">Reference proteome</keyword>
<dbReference type="GO" id="GO:0004519">
    <property type="term" value="F:endonuclease activity"/>
    <property type="evidence" value="ECO:0007669"/>
    <property type="project" value="UniProtKB-UniRule"/>
</dbReference>
<evidence type="ECO:0000256" key="6">
    <source>
        <dbReference type="ARBA" id="ARBA00023118"/>
    </source>
</evidence>
<evidence type="ECO:0000256" key="8">
    <source>
        <dbReference type="ARBA" id="ARBA00023211"/>
    </source>
</evidence>
<dbReference type="InterPro" id="IPR042211">
    <property type="entry name" value="CRISPR-assoc_Cas1_N"/>
</dbReference>
<dbReference type="InterPro" id="IPR050646">
    <property type="entry name" value="Cas1"/>
</dbReference>
<accession>B5IAF4</accession>